<feature type="region of interest" description="Disordered" evidence="1">
    <location>
        <begin position="371"/>
        <end position="400"/>
    </location>
</feature>
<feature type="compositionally biased region" description="Polar residues" evidence="1">
    <location>
        <begin position="124"/>
        <end position="134"/>
    </location>
</feature>
<feature type="region of interest" description="Disordered" evidence="1">
    <location>
        <begin position="1"/>
        <end position="22"/>
    </location>
</feature>
<feature type="compositionally biased region" description="Polar residues" evidence="1">
    <location>
        <begin position="419"/>
        <end position="428"/>
    </location>
</feature>
<name>A0A423X9Q0_9PEZI</name>
<dbReference type="GO" id="GO:0019901">
    <property type="term" value="F:protein kinase binding"/>
    <property type="evidence" value="ECO:0007669"/>
    <property type="project" value="InterPro"/>
</dbReference>
<dbReference type="Pfam" id="PF08613">
    <property type="entry name" value="Cyclin"/>
    <property type="match status" value="1"/>
</dbReference>
<dbReference type="STRING" id="356882.A0A423X9Q0"/>
<dbReference type="Gene3D" id="1.10.472.10">
    <property type="entry name" value="Cyclin-like"/>
    <property type="match status" value="1"/>
</dbReference>
<dbReference type="AlphaFoldDB" id="A0A423X9Q0"/>
<feature type="compositionally biased region" description="Low complexity" evidence="1">
    <location>
        <begin position="100"/>
        <end position="111"/>
    </location>
</feature>
<reference evidence="2 3" key="1">
    <citation type="submission" date="2015-09" db="EMBL/GenBank/DDBJ databases">
        <title>Host preference determinants of Valsa canker pathogens revealed by comparative genomics.</title>
        <authorList>
            <person name="Yin Z."/>
            <person name="Huang L."/>
        </authorList>
    </citation>
    <scope>NUCLEOTIDE SEQUENCE [LARGE SCALE GENOMIC DNA]</scope>
    <source>
        <strain evidence="2 3">03-1</strain>
    </source>
</reference>
<gene>
    <name evidence="2" type="ORF">VMCG_00196</name>
</gene>
<proteinExistence type="predicted"/>
<evidence type="ECO:0000313" key="2">
    <source>
        <dbReference type="EMBL" id="ROW12536.1"/>
    </source>
</evidence>
<evidence type="ECO:0008006" key="4">
    <source>
        <dbReference type="Google" id="ProtNLM"/>
    </source>
</evidence>
<dbReference type="SUPFAM" id="SSF47954">
    <property type="entry name" value="Cyclin-like"/>
    <property type="match status" value="1"/>
</dbReference>
<dbReference type="CDD" id="cd20557">
    <property type="entry name" value="CYCLIN_ScPCL1-like"/>
    <property type="match status" value="1"/>
</dbReference>
<sequence>MSSTLISTTSHHHGFRLSPPTSTRCQKRLSVLPHYPIDEVARRARSSLGTQTDYKMSAVYHGPQAVAYDSRVPAREHHALAQMERPRPYAQEAQSSMENYQRYPSQSQPQQYQPPVPLQARHVVNQSSHSASRQPTRPSTPNSTHSSHTASAANSTNGDSQSMVLHSLQVPACISPKGGNLADFSAQLTCLFWFESPKILETAENIRSLPKDRPLPRLAATALPTEAFKKWVQTVLSTTQVTQNVILLAVMFIYRLKMTNPSVRGRPGSEYRLLTVALMLGNKFLDDNTYTNKTWAEVSGISVQEIHVMEVEFLSNMRYALLASKEQWEEWLGKLTSYFEFWDRVTRPASPAVAPSPTLVIPSPTVGRGYSPLPSPTALQATHGLPTARSTRYSPPILPSNNTSNPAAFTIFNGANNVSPLANRSDLGNNRKRSWDEDADDLPAKRAYRAPPQAAAPLPSSTSTHTKPPPDPRRLPVPNLTLNTAHHAPVTQSQYSSTTYSMPQAATLSLPPLDPGIRAMSTVYAPPTTSNSWVPPAAGGSGVSQPSIPAASTLTTPVSQYPPTSTPGYGTPTKRRSPVNTLTPAAAYNTSSPMHEQFPPNNGFSTPISHSPSVYLQQRASPYRPIRHVHTLLNPPPSSSLQSYHLPAIAPNQMHYHPIGRRDDYRTGIVPEYRNQAYYGGNPQNESLAPNPSVPSQQRYPDLVN</sequence>
<feature type="compositionally biased region" description="Low complexity" evidence="1">
    <location>
        <begin position="135"/>
        <end position="157"/>
    </location>
</feature>
<dbReference type="GO" id="GO:0016538">
    <property type="term" value="F:cyclin-dependent protein serine/threonine kinase regulator activity"/>
    <property type="evidence" value="ECO:0007669"/>
    <property type="project" value="TreeGrafter"/>
</dbReference>
<feature type="region of interest" description="Disordered" evidence="1">
    <location>
        <begin position="419"/>
        <end position="479"/>
    </location>
</feature>
<feature type="region of interest" description="Disordered" evidence="1">
    <location>
        <begin position="81"/>
        <end position="159"/>
    </location>
</feature>
<dbReference type="InterPro" id="IPR036915">
    <property type="entry name" value="Cyclin-like_sf"/>
</dbReference>
<feature type="compositionally biased region" description="Polar residues" evidence="1">
    <location>
        <begin position="682"/>
        <end position="699"/>
    </location>
</feature>
<organism evidence="2 3">
    <name type="scientific">Cytospora schulzeri</name>
    <dbReference type="NCBI Taxonomy" id="448051"/>
    <lineage>
        <taxon>Eukaryota</taxon>
        <taxon>Fungi</taxon>
        <taxon>Dikarya</taxon>
        <taxon>Ascomycota</taxon>
        <taxon>Pezizomycotina</taxon>
        <taxon>Sordariomycetes</taxon>
        <taxon>Sordariomycetidae</taxon>
        <taxon>Diaporthales</taxon>
        <taxon>Cytosporaceae</taxon>
        <taxon>Cytospora</taxon>
    </lineage>
</organism>
<feature type="region of interest" description="Disordered" evidence="1">
    <location>
        <begin position="676"/>
        <end position="705"/>
    </location>
</feature>
<dbReference type="Proteomes" id="UP000283895">
    <property type="component" value="Unassembled WGS sequence"/>
</dbReference>
<feature type="compositionally biased region" description="Low complexity" evidence="1">
    <location>
        <begin position="449"/>
        <end position="466"/>
    </location>
</feature>
<dbReference type="GO" id="GO:0000307">
    <property type="term" value="C:cyclin-dependent protein kinase holoenzyme complex"/>
    <property type="evidence" value="ECO:0007669"/>
    <property type="project" value="TreeGrafter"/>
</dbReference>
<dbReference type="EMBL" id="LKEA01000001">
    <property type="protein sequence ID" value="ROW12536.1"/>
    <property type="molecule type" value="Genomic_DNA"/>
</dbReference>
<protein>
    <recommendedName>
        <fullName evidence="4">Cyclin-like domain-containing protein</fullName>
    </recommendedName>
</protein>
<evidence type="ECO:0000313" key="3">
    <source>
        <dbReference type="Proteomes" id="UP000283895"/>
    </source>
</evidence>
<evidence type="ECO:0000256" key="1">
    <source>
        <dbReference type="SAM" id="MobiDB-lite"/>
    </source>
</evidence>
<dbReference type="InterPro" id="IPR013922">
    <property type="entry name" value="Cyclin_PHO80-like"/>
</dbReference>
<feature type="region of interest" description="Disordered" evidence="1">
    <location>
        <begin position="553"/>
        <end position="579"/>
    </location>
</feature>
<dbReference type="OrthoDB" id="244495at2759"/>
<feature type="compositionally biased region" description="Low complexity" evidence="1">
    <location>
        <begin position="561"/>
        <end position="572"/>
    </location>
</feature>
<comment type="caution">
    <text evidence="2">The sequence shown here is derived from an EMBL/GenBank/DDBJ whole genome shotgun (WGS) entry which is preliminary data.</text>
</comment>
<dbReference type="PANTHER" id="PTHR15615">
    <property type="match status" value="1"/>
</dbReference>
<accession>A0A423X9Q0</accession>
<keyword evidence="3" id="KW-1185">Reference proteome</keyword>
<dbReference type="GO" id="GO:0005634">
    <property type="term" value="C:nucleus"/>
    <property type="evidence" value="ECO:0007669"/>
    <property type="project" value="TreeGrafter"/>
</dbReference>
<dbReference type="PANTHER" id="PTHR15615:SF118">
    <property type="entry name" value="CYCLIN, HYPOTHETICAL (EUROFUNG)"/>
    <property type="match status" value="1"/>
</dbReference>
<feature type="compositionally biased region" description="Polar residues" evidence="1">
    <location>
        <begin position="388"/>
        <end position="400"/>
    </location>
</feature>